<comment type="similarity">
    <text evidence="2">Belongs to the SUA5 family.</text>
</comment>
<dbReference type="GO" id="GO:0008033">
    <property type="term" value="P:tRNA processing"/>
    <property type="evidence" value="ECO:0007669"/>
    <property type="project" value="UniProtKB-KW"/>
</dbReference>
<dbReference type="InterPro" id="IPR017867">
    <property type="entry name" value="Tyr_phospatase_low_mol_wt"/>
</dbReference>
<evidence type="ECO:0000313" key="17">
    <source>
        <dbReference type="Proteomes" id="UP000316925"/>
    </source>
</evidence>
<dbReference type="GO" id="GO:0005524">
    <property type="term" value="F:ATP binding"/>
    <property type="evidence" value="ECO:0007669"/>
    <property type="project" value="UniProtKB-KW"/>
</dbReference>
<dbReference type="PROSITE" id="PS51163">
    <property type="entry name" value="YRDC"/>
    <property type="match status" value="1"/>
</dbReference>
<evidence type="ECO:0000256" key="5">
    <source>
        <dbReference type="ARBA" id="ARBA00022490"/>
    </source>
</evidence>
<dbReference type="GO" id="GO:0004725">
    <property type="term" value="F:protein tyrosine phosphatase activity"/>
    <property type="evidence" value="ECO:0007669"/>
    <property type="project" value="InterPro"/>
</dbReference>
<evidence type="ECO:0000256" key="12">
    <source>
        <dbReference type="ARBA" id="ARBA00029774"/>
    </source>
</evidence>
<dbReference type="GO" id="GO:0061710">
    <property type="term" value="F:L-threonylcarbamoyladenylate synthase"/>
    <property type="evidence" value="ECO:0007669"/>
    <property type="project" value="UniProtKB-EC"/>
</dbReference>
<comment type="caution">
    <text evidence="16">The sequence shown here is derived from an EMBL/GenBank/DDBJ whole genome shotgun (WGS) entry which is preliminary data.</text>
</comment>
<evidence type="ECO:0000256" key="13">
    <source>
        <dbReference type="ARBA" id="ARBA00048366"/>
    </source>
</evidence>
<evidence type="ECO:0000256" key="8">
    <source>
        <dbReference type="ARBA" id="ARBA00022695"/>
    </source>
</evidence>
<dbReference type="PANTHER" id="PTHR17490">
    <property type="entry name" value="SUA5"/>
    <property type="match status" value="1"/>
</dbReference>
<dbReference type="InterPro" id="IPR050156">
    <property type="entry name" value="TC-AMP_synthase_SUA5"/>
</dbReference>
<gene>
    <name evidence="16" type="ORF">E3J33_03650</name>
</gene>
<dbReference type="GO" id="GO:0003725">
    <property type="term" value="F:double-stranded RNA binding"/>
    <property type="evidence" value="ECO:0007669"/>
    <property type="project" value="InterPro"/>
</dbReference>
<evidence type="ECO:0000256" key="11">
    <source>
        <dbReference type="ARBA" id="ARBA00022840"/>
    </source>
</evidence>
<keyword evidence="7" id="KW-0819">tRNA processing</keyword>
<evidence type="ECO:0000256" key="14">
    <source>
        <dbReference type="PIRSR" id="PIRSR617867-1"/>
    </source>
</evidence>
<evidence type="ECO:0000256" key="7">
    <source>
        <dbReference type="ARBA" id="ARBA00022694"/>
    </source>
</evidence>
<dbReference type="AlphaFoldDB" id="A0A523YMP2"/>
<dbReference type="EC" id="2.7.7.87" evidence="4"/>
<comment type="subcellular location">
    <subcellularLocation>
        <location evidence="1">Cytoplasm</location>
    </subcellularLocation>
</comment>
<dbReference type="GO" id="GO:0000049">
    <property type="term" value="F:tRNA binding"/>
    <property type="evidence" value="ECO:0007669"/>
    <property type="project" value="TreeGrafter"/>
</dbReference>
<reference evidence="16 17" key="1">
    <citation type="submission" date="2019-03" db="EMBL/GenBank/DDBJ databases">
        <title>Metabolic potential of uncultured bacteria and archaea associated with petroleum seepage in deep-sea sediments.</title>
        <authorList>
            <person name="Dong X."/>
            <person name="Hubert C."/>
        </authorList>
    </citation>
    <scope>NUCLEOTIDE SEQUENCE [LARGE SCALE GENOMIC DNA]</scope>
    <source>
        <strain evidence="16">E29_bin28</strain>
    </source>
</reference>
<evidence type="ECO:0000256" key="3">
    <source>
        <dbReference type="ARBA" id="ARBA00011063"/>
    </source>
</evidence>
<dbReference type="SUPFAM" id="SSF55821">
    <property type="entry name" value="YrdC/RibB"/>
    <property type="match status" value="1"/>
</dbReference>
<dbReference type="NCBIfam" id="TIGR00057">
    <property type="entry name" value="L-threonylcarbamoyladenylate synthase"/>
    <property type="match status" value="1"/>
</dbReference>
<organism evidence="16 17">
    <name type="scientific">Aerophobetes bacterium</name>
    <dbReference type="NCBI Taxonomy" id="2030807"/>
    <lineage>
        <taxon>Bacteria</taxon>
        <taxon>Candidatus Aerophobota</taxon>
    </lineage>
</organism>
<evidence type="ECO:0000313" key="16">
    <source>
        <dbReference type="EMBL" id="TET92479.1"/>
    </source>
</evidence>
<evidence type="ECO:0000256" key="10">
    <source>
        <dbReference type="ARBA" id="ARBA00022801"/>
    </source>
</evidence>
<dbReference type="InterPro" id="IPR006070">
    <property type="entry name" value="Sua5-like_dom"/>
</dbReference>
<comment type="similarity">
    <text evidence="3">Belongs to the low molecular weight phosphotyrosine protein phosphatase family.</text>
</comment>
<accession>A0A523YMP2</accession>
<evidence type="ECO:0000256" key="1">
    <source>
        <dbReference type="ARBA" id="ARBA00004496"/>
    </source>
</evidence>
<dbReference type="Pfam" id="PF01451">
    <property type="entry name" value="LMWPc"/>
    <property type="match status" value="1"/>
</dbReference>
<dbReference type="Gene3D" id="3.90.870.10">
    <property type="entry name" value="DHBP synthase"/>
    <property type="match status" value="1"/>
</dbReference>
<dbReference type="EMBL" id="SOIJ01000207">
    <property type="protein sequence ID" value="TET92479.1"/>
    <property type="molecule type" value="Genomic_DNA"/>
</dbReference>
<protein>
    <recommendedName>
        <fullName evidence="12">L-threonylcarbamoyladenylate synthase</fullName>
        <ecNumber evidence="4">2.7.7.87</ecNumber>
    </recommendedName>
    <alternativeName>
        <fullName evidence="12">L-threonylcarbamoyladenylate synthase</fullName>
    </alternativeName>
</protein>
<name>A0A523YMP2_UNCAE</name>
<dbReference type="SMART" id="SM00226">
    <property type="entry name" value="LMWPc"/>
    <property type="match status" value="1"/>
</dbReference>
<dbReference type="Proteomes" id="UP000316925">
    <property type="component" value="Unassembled WGS sequence"/>
</dbReference>
<keyword evidence="10" id="KW-0378">Hydrolase</keyword>
<keyword evidence="5" id="KW-0963">Cytoplasm</keyword>
<dbReference type="InterPro" id="IPR023485">
    <property type="entry name" value="Ptyr_pPase"/>
</dbReference>
<feature type="active site" description="Proton donor" evidence="14">
    <location>
        <position position="331"/>
    </location>
</feature>
<keyword evidence="9" id="KW-0547">Nucleotide-binding</keyword>
<dbReference type="InterPro" id="IPR036196">
    <property type="entry name" value="Ptyr_pPase_sf"/>
</dbReference>
<evidence type="ECO:0000256" key="4">
    <source>
        <dbReference type="ARBA" id="ARBA00012584"/>
    </source>
</evidence>
<keyword evidence="11" id="KW-0067">ATP-binding</keyword>
<dbReference type="GO" id="GO:0006450">
    <property type="term" value="P:regulation of translational fidelity"/>
    <property type="evidence" value="ECO:0007669"/>
    <property type="project" value="TreeGrafter"/>
</dbReference>
<sequence length="363" mass="40242">MKIIKIDPDHPEEKKIEKAIQILKKGKIVAFPTDTVYGLGVSAENEAAIKRLYQVKKRPLDKPMTLFLRKKGGFIRFAQAVPLFAQRLINEFWPGPLTLIFKANQGSPPSLISKQGKIGLRLSAHSIPRTIMEKGRILLATTSANLSGEFTPSTSEDLDKALLEDIDLLIDGGESLLGEESTIVDVTRSPPLLIREGWLLPAQIEKVWQGKGDVLFVCTGNTCRSPMAEGLLKKLWPQRKKNEIKIDSAGTSARPGLPSTSLTQKIMKEKGVDISYHESKPLNQKMVEEADLILVMEKMHKNKVLDLSSLAEGKVFLLKEFGLGVDEEILDPMGGSEESYRECAREIEKNIEGVLEKLMGCGK</sequence>
<comment type="catalytic activity">
    <reaction evidence="13">
        <text>L-threonine + hydrogencarbonate + ATP = L-threonylcarbamoyladenylate + diphosphate + H2O</text>
        <dbReference type="Rhea" id="RHEA:36407"/>
        <dbReference type="ChEBI" id="CHEBI:15377"/>
        <dbReference type="ChEBI" id="CHEBI:17544"/>
        <dbReference type="ChEBI" id="CHEBI:30616"/>
        <dbReference type="ChEBI" id="CHEBI:33019"/>
        <dbReference type="ChEBI" id="CHEBI:57926"/>
        <dbReference type="ChEBI" id="CHEBI:73682"/>
        <dbReference type="EC" id="2.7.7.87"/>
    </reaction>
</comment>
<dbReference type="SUPFAM" id="SSF52788">
    <property type="entry name" value="Phosphotyrosine protein phosphatases I"/>
    <property type="match status" value="1"/>
</dbReference>
<dbReference type="CDD" id="cd16344">
    <property type="entry name" value="LMWPAP"/>
    <property type="match status" value="1"/>
</dbReference>
<dbReference type="InterPro" id="IPR017945">
    <property type="entry name" value="DHBP_synth_RibB-like_a/b_dom"/>
</dbReference>
<evidence type="ECO:0000259" key="15">
    <source>
        <dbReference type="PROSITE" id="PS51163"/>
    </source>
</evidence>
<keyword evidence="8" id="KW-0548">Nucleotidyltransferase</keyword>
<dbReference type="PANTHER" id="PTHR17490:SF16">
    <property type="entry name" value="THREONYLCARBAMOYL-AMP SYNTHASE"/>
    <property type="match status" value="1"/>
</dbReference>
<feature type="domain" description="YrdC-like" evidence="15">
    <location>
        <begin position="13"/>
        <end position="199"/>
    </location>
</feature>
<dbReference type="GO" id="GO:0005737">
    <property type="term" value="C:cytoplasm"/>
    <property type="evidence" value="ECO:0007669"/>
    <property type="project" value="UniProtKB-SubCell"/>
</dbReference>
<dbReference type="Pfam" id="PF01300">
    <property type="entry name" value="Sua5_yciO_yrdC"/>
    <property type="match status" value="1"/>
</dbReference>
<proteinExistence type="inferred from homology"/>
<evidence type="ECO:0000256" key="6">
    <source>
        <dbReference type="ARBA" id="ARBA00022679"/>
    </source>
</evidence>
<dbReference type="PRINTS" id="PR00719">
    <property type="entry name" value="LMWPTPASE"/>
</dbReference>
<evidence type="ECO:0000256" key="9">
    <source>
        <dbReference type="ARBA" id="ARBA00022741"/>
    </source>
</evidence>
<keyword evidence="6" id="KW-0808">Transferase</keyword>
<feature type="active site" evidence="14">
    <location>
        <position position="224"/>
    </location>
</feature>
<dbReference type="Gene3D" id="3.40.50.2300">
    <property type="match status" value="1"/>
</dbReference>
<feature type="active site" description="Nucleophile" evidence="14">
    <location>
        <position position="218"/>
    </location>
</feature>
<evidence type="ECO:0000256" key="2">
    <source>
        <dbReference type="ARBA" id="ARBA00007663"/>
    </source>
</evidence>